<reference evidence="2 3" key="1">
    <citation type="submission" date="2017-09" db="EMBL/GenBank/DDBJ databases">
        <title>Bacterial strain isolated from the female urinary microbiota.</title>
        <authorList>
            <person name="Thomas-White K."/>
            <person name="Kumar N."/>
            <person name="Forster S."/>
            <person name="Putonti C."/>
            <person name="Lawley T."/>
            <person name="Wolfe A.J."/>
        </authorList>
    </citation>
    <scope>NUCLEOTIDE SEQUENCE [LARGE SCALE GENOMIC DNA]</scope>
    <source>
        <strain evidence="2 3">UMB1301</strain>
    </source>
</reference>
<feature type="non-terminal residue" evidence="2">
    <location>
        <position position="1"/>
    </location>
</feature>
<protein>
    <submittedName>
        <fullName evidence="2">Cell division protein SepF</fullName>
    </submittedName>
</protein>
<dbReference type="EMBL" id="PNHK01000252">
    <property type="protein sequence ID" value="PMD04223.1"/>
    <property type="molecule type" value="Genomic_DNA"/>
</dbReference>
<name>A0A2N6VJM1_9MICO</name>
<gene>
    <name evidence="2" type="ORF">CJ199_13305</name>
</gene>
<dbReference type="AlphaFoldDB" id="A0A2N6VJM1"/>
<organism evidence="2 3">
    <name type="scientific">Brevibacterium paucivorans</name>
    <dbReference type="NCBI Taxonomy" id="170994"/>
    <lineage>
        <taxon>Bacteria</taxon>
        <taxon>Bacillati</taxon>
        <taxon>Actinomycetota</taxon>
        <taxon>Actinomycetes</taxon>
        <taxon>Micrococcales</taxon>
        <taxon>Brevibacteriaceae</taxon>
        <taxon>Brevibacterium</taxon>
    </lineage>
</organism>
<feature type="non-terminal residue" evidence="2">
    <location>
        <position position="24"/>
    </location>
</feature>
<evidence type="ECO:0000313" key="3">
    <source>
        <dbReference type="Proteomes" id="UP000235598"/>
    </source>
</evidence>
<evidence type="ECO:0000313" key="2">
    <source>
        <dbReference type="EMBL" id="PMD04223.1"/>
    </source>
</evidence>
<evidence type="ECO:0000256" key="1">
    <source>
        <dbReference type="SAM" id="MobiDB-lite"/>
    </source>
</evidence>
<accession>A0A2N6VJM1</accession>
<feature type="region of interest" description="Disordered" evidence="1">
    <location>
        <begin position="1"/>
        <end position="24"/>
    </location>
</feature>
<comment type="caution">
    <text evidence="2">The sequence shown here is derived from an EMBL/GenBank/DDBJ whole genome shotgun (WGS) entry which is preliminary data.</text>
</comment>
<keyword evidence="2" id="KW-0131">Cell cycle</keyword>
<dbReference type="GO" id="GO:0051301">
    <property type="term" value="P:cell division"/>
    <property type="evidence" value="ECO:0007669"/>
    <property type="project" value="UniProtKB-KW"/>
</dbReference>
<sequence>AQVTPIRASVRPVETAAPSTMSRI</sequence>
<proteinExistence type="predicted"/>
<dbReference type="Proteomes" id="UP000235598">
    <property type="component" value="Unassembled WGS sequence"/>
</dbReference>
<keyword evidence="2" id="KW-0132">Cell division</keyword>